<keyword evidence="3" id="KW-1185">Reference proteome</keyword>
<evidence type="ECO:0000313" key="2">
    <source>
        <dbReference type="EMBL" id="SDH87590.1"/>
    </source>
</evidence>
<dbReference type="GO" id="GO:0003871">
    <property type="term" value="F:5-methyltetrahydropteroyltriglutamate-homocysteine S-methyltransferase activity"/>
    <property type="evidence" value="ECO:0007669"/>
    <property type="project" value="InterPro"/>
</dbReference>
<dbReference type="STRING" id="399736.SAMN04489720_2692"/>
<dbReference type="PANTHER" id="PTHR43844:SF2">
    <property type="entry name" value="SYNTHASE, VITAMIN-B12 INDEPENDENT, PUTATIVE (AFU_ORTHOLOGUE AFUA_3G12060)-RELATED"/>
    <property type="match status" value="1"/>
</dbReference>
<name>A0A1G8FZU0_9MICO</name>
<feature type="domain" description="Cobalamin-independent methionine synthase MetE C-terminal/archaeal" evidence="1">
    <location>
        <begin position="199"/>
        <end position="382"/>
    </location>
</feature>
<organism evidence="2 3">
    <name type="scientific">Agrococcus jejuensis</name>
    <dbReference type="NCBI Taxonomy" id="399736"/>
    <lineage>
        <taxon>Bacteria</taxon>
        <taxon>Bacillati</taxon>
        <taxon>Actinomycetota</taxon>
        <taxon>Actinomycetes</taxon>
        <taxon>Micrococcales</taxon>
        <taxon>Microbacteriaceae</taxon>
        <taxon>Agrococcus</taxon>
    </lineage>
</organism>
<accession>A0A1G8FZU0</accession>
<dbReference type="Proteomes" id="UP000198822">
    <property type="component" value="Chromosome I"/>
</dbReference>
<gene>
    <name evidence="2" type="ORF">SAMN04489720_2692</name>
</gene>
<dbReference type="OrthoDB" id="244285at2"/>
<dbReference type="Pfam" id="PF01717">
    <property type="entry name" value="Meth_synt_2"/>
    <property type="match status" value="1"/>
</dbReference>
<dbReference type="SUPFAM" id="SSF51726">
    <property type="entry name" value="UROD/MetE-like"/>
    <property type="match status" value="1"/>
</dbReference>
<dbReference type="PANTHER" id="PTHR43844">
    <property type="entry name" value="METHIONINE SYNTHASE"/>
    <property type="match status" value="1"/>
</dbReference>
<dbReference type="InterPro" id="IPR002629">
    <property type="entry name" value="Met_Synth_C/arc"/>
</dbReference>
<dbReference type="AlphaFoldDB" id="A0A1G8FZU0"/>
<sequence length="399" mass="43137">MADILTTHAGSLPRTPALLAANAARRVADDGFTLERSDEHDALVAAAVADVVVRQRDAGIRLVNDGEYGKAMSTAVDYGAWWSYAFQRVAGLSLTDDDVYRSAHVESEPGRIRLTSFPHRRDRVLFPGAYGDADGVLAGRRAVQFPATTGALSYVGQEAVAADARALRAAVDAAGVEDGFLTALSPGSGARVANDHYATDEEHVWAWADVLREEYLAIVDAGLTVQVDDPSLAESWDQISPEPSVDDYRAWLQVRVDALRHALRGIPPERVRLHVCWGSWHGPHVTDLGLEHIVDQVLEIGAGAISFEAANVRHEHEWRVWERVSLPDHVRLLPGVVSHATNVVEHPQLVADRIERLAAIVGPERVVASTDCGLGGRVHPEIAWAKLAAIGEGAALARP</sequence>
<dbReference type="EMBL" id="LT629695">
    <property type="protein sequence ID" value="SDH87590.1"/>
    <property type="molecule type" value="Genomic_DNA"/>
</dbReference>
<keyword evidence="2" id="KW-0808">Transferase</keyword>
<dbReference type="GO" id="GO:0009086">
    <property type="term" value="P:methionine biosynthetic process"/>
    <property type="evidence" value="ECO:0007669"/>
    <property type="project" value="InterPro"/>
</dbReference>
<dbReference type="RefSeq" id="WP_092505793.1">
    <property type="nucleotide sequence ID" value="NZ_LT629695.1"/>
</dbReference>
<evidence type="ECO:0000313" key="3">
    <source>
        <dbReference type="Proteomes" id="UP000198822"/>
    </source>
</evidence>
<proteinExistence type="predicted"/>
<reference evidence="3" key="1">
    <citation type="submission" date="2016-10" db="EMBL/GenBank/DDBJ databases">
        <authorList>
            <person name="Varghese N."/>
            <person name="Submissions S."/>
        </authorList>
    </citation>
    <scope>NUCLEOTIDE SEQUENCE [LARGE SCALE GENOMIC DNA]</scope>
    <source>
        <strain evidence="3">DSM 22002</strain>
    </source>
</reference>
<dbReference type="CDD" id="cd03311">
    <property type="entry name" value="CIMS_C_terminal_like"/>
    <property type="match status" value="1"/>
</dbReference>
<evidence type="ECO:0000259" key="1">
    <source>
        <dbReference type="Pfam" id="PF01717"/>
    </source>
</evidence>
<dbReference type="GO" id="GO:0008270">
    <property type="term" value="F:zinc ion binding"/>
    <property type="evidence" value="ECO:0007669"/>
    <property type="project" value="InterPro"/>
</dbReference>
<dbReference type="Gene3D" id="3.20.20.210">
    <property type="match status" value="1"/>
</dbReference>
<keyword evidence="2" id="KW-0489">Methyltransferase</keyword>
<dbReference type="InterPro" id="IPR038071">
    <property type="entry name" value="UROD/MetE-like_sf"/>
</dbReference>
<dbReference type="GO" id="GO:0032259">
    <property type="term" value="P:methylation"/>
    <property type="evidence" value="ECO:0007669"/>
    <property type="project" value="UniProtKB-KW"/>
</dbReference>
<protein>
    <submittedName>
        <fullName evidence="2">5-methyltetrahydropteroyltriglutamate--homocysteine methyltransferase</fullName>
    </submittedName>
</protein>